<dbReference type="EMBL" id="OU015569">
    <property type="protein sequence ID" value="CAG5099616.1"/>
    <property type="molecule type" value="Genomic_DNA"/>
</dbReference>
<dbReference type="Proteomes" id="UP001158576">
    <property type="component" value="Chromosome XSR"/>
</dbReference>
<organism evidence="2 3">
    <name type="scientific">Oikopleura dioica</name>
    <name type="common">Tunicate</name>
    <dbReference type="NCBI Taxonomy" id="34765"/>
    <lineage>
        <taxon>Eukaryota</taxon>
        <taxon>Metazoa</taxon>
        <taxon>Chordata</taxon>
        <taxon>Tunicata</taxon>
        <taxon>Appendicularia</taxon>
        <taxon>Copelata</taxon>
        <taxon>Oikopleuridae</taxon>
        <taxon>Oikopleura</taxon>
    </lineage>
</organism>
<proteinExistence type="predicted"/>
<evidence type="ECO:0000313" key="2">
    <source>
        <dbReference type="EMBL" id="CAG5099616.1"/>
    </source>
</evidence>
<evidence type="ECO:0000256" key="1">
    <source>
        <dbReference type="SAM" id="MobiDB-lite"/>
    </source>
</evidence>
<gene>
    <name evidence="2" type="ORF">OKIOD_LOCUS8160</name>
</gene>
<feature type="compositionally biased region" description="Polar residues" evidence="1">
    <location>
        <begin position="9"/>
        <end position="23"/>
    </location>
</feature>
<reference evidence="2 3" key="1">
    <citation type="submission" date="2021-04" db="EMBL/GenBank/DDBJ databases">
        <authorList>
            <person name="Bliznina A."/>
        </authorList>
    </citation>
    <scope>NUCLEOTIDE SEQUENCE [LARGE SCALE GENOMIC DNA]</scope>
</reference>
<name>A0ABN7SKM4_OIKDI</name>
<feature type="region of interest" description="Disordered" evidence="1">
    <location>
        <begin position="1"/>
        <end position="23"/>
    </location>
</feature>
<evidence type="ECO:0000313" key="3">
    <source>
        <dbReference type="Proteomes" id="UP001158576"/>
    </source>
</evidence>
<sequence>MSMRRISVGQVTGSANSRTAQHNTSRFNELFYLKLQECHENRSNCHASDPSQTTEDRSAVTVHELAAIHEPSNNTF</sequence>
<keyword evidence="3" id="KW-1185">Reference proteome</keyword>
<accession>A0ABN7SKM4</accession>
<protein>
    <submittedName>
        <fullName evidence="2">Oidioi.mRNA.OKI2018_I69.XSR.g16602.t1.cds</fullName>
    </submittedName>
</protein>